<gene>
    <name evidence="1" type="ORF">DFR46_2773</name>
</gene>
<dbReference type="EMBL" id="QRDP01000004">
    <property type="protein sequence ID" value="RED17720.1"/>
    <property type="molecule type" value="Genomic_DNA"/>
</dbReference>
<dbReference type="InterPro" id="IPR036157">
    <property type="entry name" value="dUTPase-like_sf"/>
</dbReference>
<dbReference type="RefSeq" id="WP_147297696.1">
    <property type="nucleotide sequence ID" value="NZ_QRDP01000004.1"/>
</dbReference>
<proteinExistence type="predicted"/>
<evidence type="ECO:0000313" key="1">
    <source>
        <dbReference type="EMBL" id="RED17720.1"/>
    </source>
</evidence>
<dbReference type="Proteomes" id="UP000256310">
    <property type="component" value="Unassembled WGS sequence"/>
</dbReference>
<dbReference type="SUPFAM" id="SSF51283">
    <property type="entry name" value="dUTPase-like"/>
    <property type="match status" value="1"/>
</dbReference>
<reference evidence="1 2" key="1">
    <citation type="submission" date="2018-07" db="EMBL/GenBank/DDBJ databases">
        <title>Genomic Encyclopedia of Type Strains, Phase IV (KMG-IV): sequencing the most valuable type-strain genomes for metagenomic binning, comparative biology and taxonomic classification.</title>
        <authorList>
            <person name="Goeker M."/>
        </authorList>
    </citation>
    <scope>NUCLEOTIDE SEQUENCE [LARGE SCALE GENOMIC DNA]</scope>
    <source>
        <strain evidence="1 2">DSM 26725</strain>
    </source>
</reference>
<accession>A0A3D9FIW4</accession>
<comment type="caution">
    <text evidence="1">The sequence shown here is derived from an EMBL/GenBank/DDBJ whole genome shotgun (WGS) entry which is preliminary data.</text>
</comment>
<dbReference type="AlphaFoldDB" id="A0A3D9FIW4"/>
<dbReference type="OrthoDB" id="9780956at2"/>
<organism evidence="1 2">
    <name type="scientific">Parasphingopyxis lamellibrachiae</name>
    <dbReference type="NCBI Taxonomy" id="680125"/>
    <lineage>
        <taxon>Bacteria</taxon>
        <taxon>Pseudomonadati</taxon>
        <taxon>Pseudomonadota</taxon>
        <taxon>Alphaproteobacteria</taxon>
        <taxon>Sphingomonadales</taxon>
        <taxon>Sphingomonadaceae</taxon>
        <taxon>Parasphingopyxis</taxon>
    </lineage>
</organism>
<protein>
    <submittedName>
        <fullName evidence="1">Deoxycytidine triphosphate deaminase</fullName>
    </submittedName>
</protein>
<keyword evidence="2" id="KW-1185">Reference proteome</keyword>
<sequence>MSKSESERELISRERGKRLANGWRAKPKSLPIPDTLLSSEDIQTVVKATGAISPFYVGGGRESRLKKAAYEGRIGSKAYIYRTHHQPDVIFDAERDDVLKVPSNSIVFVESDIDFRLPDFLALRFNLQIKHVHRGLLLGTGPLVDPGYWGKLCIPLHNLTDQDYEIEKSEGLIWIEFTKTTLPTKEKDKGRVPLGSSSDPDDGHWEIKEFLDRVSVLSSGARIPIRSSISEAMREAALNASEAKRSAEESKSAVGRVSTVVQGSLLAGLVGVFVLTWSYYSDIAAHLEDTLPRIEQVDDRLEDHLEFVEGDSTTPPEREESLAALRRKVEEQELQINEIRSEIRQIRE</sequence>
<name>A0A3D9FIW4_9SPHN</name>
<dbReference type="Gene3D" id="2.70.40.10">
    <property type="match status" value="1"/>
</dbReference>
<evidence type="ECO:0000313" key="2">
    <source>
        <dbReference type="Proteomes" id="UP000256310"/>
    </source>
</evidence>